<dbReference type="Proteomes" id="UP001552299">
    <property type="component" value="Unassembled WGS sequence"/>
</dbReference>
<sequence>MLHRVETMITAIVEEGITAFANGTVIAAFANGTVIGSPVKGTSDSVGPASGTRRSTRQLGRERPYYGIRREPEIEELPRKRRICQRKRVSKTSVIQLKSNVALDTLDSSGWREPAEEKDDDPKQRLICRRKVVSQTSHDSFESNVEFDSLDFNNDSVVNRVGRNAKVCLLSDQWKDNNGISVEPELNINDECGGSGQASNGTNKSAHIRVKETLRAFNTNYLQFVQEEELRVKSLEAQKLKISKEPKSKVSNGDVDLKRASKRPDLKAISKARA</sequence>
<evidence type="ECO:0000313" key="3">
    <source>
        <dbReference type="Proteomes" id="UP001552299"/>
    </source>
</evidence>
<organism evidence="2 3">
    <name type="scientific">Dendrobium thyrsiflorum</name>
    <name type="common">Pinecone-like raceme dendrobium</name>
    <name type="synonym">Orchid</name>
    <dbReference type="NCBI Taxonomy" id="117978"/>
    <lineage>
        <taxon>Eukaryota</taxon>
        <taxon>Viridiplantae</taxon>
        <taxon>Streptophyta</taxon>
        <taxon>Embryophyta</taxon>
        <taxon>Tracheophyta</taxon>
        <taxon>Spermatophyta</taxon>
        <taxon>Magnoliopsida</taxon>
        <taxon>Liliopsida</taxon>
        <taxon>Asparagales</taxon>
        <taxon>Orchidaceae</taxon>
        <taxon>Epidendroideae</taxon>
        <taxon>Malaxideae</taxon>
        <taxon>Dendrobiinae</taxon>
        <taxon>Dendrobium</taxon>
    </lineage>
</organism>
<name>A0ABD0VTK4_DENTH</name>
<feature type="region of interest" description="Disordered" evidence="1">
    <location>
        <begin position="241"/>
        <end position="274"/>
    </location>
</feature>
<feature type="compositionally biased region" description="Basic and acidic residues" evidence="1">
    <location>
        <begin position="255"/>
        <end position="268"/>
    </location>
</feature>
<accession>A0ABD0VTK4</accession>
<dbReference type="EMBL" id="JANQDX010000001">
    <property type="protein sequence ID" value="KAL0928409.1"/>
    <property type="molecule type" value="Genomic_DNA"/>
</dbReference>
<protein>
    <submittedName>
        <fullName evidence="2">Uncharacterized protein</fullName>
    </submittedName>
</protein>
<keyword evidence="3" id="KW-1185">Reference proteome</keyword>
<comment type="caution">
    <text evidence="2">The sequence shown here is derived from an EMBL/GenBank/DDBJ whole genome shotgun (WGS) entry which is preliminary data.</text>
</comment>
<evidence type="ECO:0000313" key="2">
    <source>
        <dbReference type="EMBL" id="KAL0928409.1"/>
    </source>
</evidence>
<proteinExistence type="predicted"/>
<dbReference type="AlphaFoldDB" id="A0ABD0VTK4"/>
<gene>
    <name evidence="2" type="ORF">M5K25_000288</name>
</gene>
<reference evidence="2 3" key="1">
    <citation type="journal article" date="2024" name="Plant Biotechnol. J.">
        <title>Dendrobium thyrsiflorum genome and its molecular insights into genes involved in important horticultural traits.</title>
        <authorList>
            <person name="Chen B."/>
            <person name="Wang J.Y."/>
            <person name="Zheng P.J."/>
            <person name="Li K.L."/>
            <person name="Liang Y.M."/>
            <person name="Chen X.F."/>
            <person name="Zhang C."/>
            <person name="Zhao X."/>
            <person name="He X."/>
            <person name="Zhang G.Q."/>
            <person name="Liu Z.J."/>
            <person name="Xu Q."/>
        </authorList>
    </citation>
    <scope>NUCLEOTIDE SEQUENCE [LARGE SCALE GENOMIC DNA]</scope>
    <source>
        <strain evidence="2">GZMU011</strain>
    </source>
</reference>
<evidence type="ECO:0000256" key="1">
    <source>
        <dbReference type="SAM" id="MobiDB-lite"/>
    </source>
</evidence>